<protein>
    <recommendedName>
        <fullName evidence="3">Phage-like protein</fullName>
    </recommendedName>
</protein>
<reference evidence="1 2" key="1">
    <citation type="submission" date="2020-02" db="EMBL/GenBank/DDBJ databases">
        <authorList>
            <person name="Subbiah M."/>
            <person name="Call D."/>
        </authorList>
    </citation>
    <scope>NUCLEOTIDE SEQUENCE [LARGE SCALE GENOMIC DNA]</scope>
    <source>
        <strain evidence="1 2">8375wC2</strain>
    </source>
</reference>
<sequence length="312" mass="33850">MPNHLQGKRVVNPILTTVARGYKNAAFIGEKIFPIVEMEKEGATVPTFGNGVFAVYETKRAVGADSNVMIREKTGSVDIVLDEHDLAVPVDYRESAESIFDEEAKATRRATNGILLRREVYAAALAQDAKIYKSNAKKAFTAADCWANGHGDPLRDVETHMDAVRNNVGLRPNIITMGASVMTLLKFHPVIQAAIGANERKIITTDILKELFGVDEIVVGNPVSLGKDGKTADLWKDNLMGHYVTPPQGGATSADENEPSFGYTFRRKGMPVIDQYDAVGGKVHHCRYTDIYKVVVVGSDAGFLLSGLKGGA</sequence>
<proteinExistence type="predicted"/>
<accession>A0A6D0PJ84</accession>
<dbReference type="RefSeq" id="WP_032217827.1">
    <property type="nucleotide sequence ID" value="NZ_BGDY01000050.1"/>
</dbReference>
<dbReference type="Proteomes" id="UP000469708">
    <property type="component" value="Unassembled WGS sequence"/>
</dbReference>
<organism evidence="1 2">
    <name type="scientific">Escherichia coli</name>
    <dbReference type="NCBI Taxonomy" id="562"/>
    <lineage>
        <taxon>Bacteria</taxon>
        <taxon>Pseudomonadati</taxon>
        <taxon>Pseudomonadota</taxon>
        <taxon>Gammaproteobacteria</taxon>
        <taxon>Enterobacterales</taxon>
        <taxon>Enterobacteriaceae</taxon>
        <taxon>Escherichia</taxon>
    </lineage>
</organism>
<comment type="caution">
    <text evidence="1">The sequence shown here is derived from an EMBL/GenBank/DDBJ whole genome shotgun (WGS) entry which is preliminary data.</text>
</comment>
<evidence type="ECO:0000313" key="2">
    <source>
        <dbReference type="Proteomes" id="UP000469708"/>
    </source>
</evidence>
<dbReference type="Gene3D" id="3.90.1690.10">
    <property type="entry name" value="phage-related protein like domain"/>
    <property type="match status" value="1"/>
</dbReference>
<gene>
    <name evidence="1" type="ORF">G3V95_24370</name>
</gene>
<dbReference type="EMBL" id="JAAGYI010000100">
    <property type="protein sequence ID" value="NEM88554.1"/>
    <property type="molecule type" value="Genomic_DNA"/>
</dbReference>
<dbReference type="InterPro" id="IPR053738">
    <property type="entry name" value="Lambda_capsid_assembly"/>
</dbReference>
<evidence type="ECO:0000313" key="1">
    <source>
        <dbReference type="EMBL" id="NEM88554.1"/>
    </source>
</evidence>
<evidence type="ECO:0008006" key="3">
    <source>
        <dbReference type="Google" id="ProtNLM"/>
    </source>
</evidence>
<dbReference type="AlphaFoldDB" id="A0A6D0PJ84"/>
<name>A0A6D0PJ84_ECOLX</name>